<evidence type="ECO:0000313" key="3">
    <source>
        <dbReference type="Proteomes" id="UP001165492"/>
    </source>
</evidence>
<protein>
    <submittedName>
        <fullName evidence="2">Uncharacterized protein</fullName>
    </submittedName>
</protein>
<keyword evidence="3" id="KW-1185">Reference proteome</keyword>
<evidence type="ECO:0000256" key="1">
    <source>
        <dbReference type="SAM" id="MobiDB-lite"/>
    </source>
</evidence>
<dbReference type="Proteomes" id="UP001165492">
    <property type="component" value="Unassembled WGS sequence"/>
</dbReference>
<dbReference type="RefSeq" id="WP_229537303.1">
    <property type="nucleotide sequence ID" value="NZ_JAJHJB010000065.1"/>
</dbReference>
<dbReference type="EMBL" id="JAJHJB010000065">
    <property type="protein sequence ID" value="MCC5468417.1"/>
    <property type="molecule type" value="Genomic_DNA"/>
</dbReference>
<feature type="compositionally biased region" description="Basic residues" evidence="1">
    <location>
        <begin position="63"/>
        <end position="72"/>
    </location>
</feature>
<comment type="caution">
    <text evidence="2">The sequence shown here is derived from an EMBL/GenBank/DDBJ whole genome shotgun (WGS) entry which is preliminary data.</text>
</comment>
<feature type="region of interest" description="Disordered" evidence="1">
    <location>
        <begin position="46"/>
        <end position="72"/>
    </location>
</feature>
<evidence type="ECO:0000313" key="2">
    <source>
        <dbReference type="EMBL" id="MCC5468417.1"/>
    </source>
</evidence>
<accession>A0ABS8HZQ2</accession>
<name>A0ABS8HZQ2_9FIRM</name>
<reference evidence="2" key="1">
    <citation type="submission" date="2021-11" db="EMBL/GenBank/DDBJ databases">
        <title>Description of a new species Pelosinus isolated from the bottom sediments of Lake Baikal.</title>
        <authorList>
            <person name="Zakharyuk A."/>
        </authorList>
    </citation>
    <scope>NUCLEOTIDE SEQUENCE</scope>
    <source>
        <strain evidence="2">Bkl1</strain>
    </source>
</reference>
<proteinExistence type="predicted"/>
<organism evidence="2 3">
    <name type="scientific">Pelosinus baikalensis</name>
    <dbReference type="NCBI Taxonomy" id="2892015"/>
    <lineage>
        <taxon>Bacteria</taxon>
        <taxon>Bacillati</taxon>
        <taxon>Bacillota</taxon>
        <taxon>Negativicutes</taxon>
        <taxon>Selenomonadales</taxon>
        <taxon>Sporomusaceae</taxon>
        <taxon>Pelosinus</taxon>
    </lineage>
</organism>
<sequence>MKIQRTESEQAIFHSLISWMIKGRRLAPHAPSERIVLGALDVVRGGNSTSGVSLQGRVETKSRRGPQRKRGL</sequence>
<gene>
    <name evidence="2" type="ORF">LMF89_24065</name>
</gene>